<gene>
    <name evidence="3" type="ORF">UCREL1_10042</name>
</gene>
<proteinExistence type="inferred from homology"/>
<keyword evidence="4" id="KW-1185">Reference proteome</keyword>
<dbReference type="InterPro" id="IPR049450">
    <property type="entry name" value="ACOT8-like_C"/>
</dbReference>
<dbReference type="InterPro" id="IPR042171">
    <property type="entry name" value="Acyl-CoA_hotdog"/>
</dbReference>
<dbReference type="OrthoDB" id="68328at2759"/>
<dbReference type="InterPro" id="IPR003703">
    <property type="entry name" value="Acyl_CoA_thio"/>
</dbReference>
<evidence type="ECO:0000313" key="4">
    <source>
        <dbReference type="Proteomes" id="UP000012174"/>
    </source>
</evidence>
<dbReference type="GO" id="GO:0009062">
    <property type="term" value="P:fatty acid catabolic process"/>
    <property type="evidence" value="ECO:0007669"/>
    <property type="project" value="TreeGrafter"/>
</dbReference>
<name>M7SFK8_EUTLA</name>
<protein>
    <submittedName>
        <fullName evidence="3">Putative acyl-thioesterase ii protein</fullName>
    </submittedName>
</protein>
<dbReference type="Gene3D" id="2.40.160.210">
    <property type="entry name" value="Acyl-CoA thioesterase, double hotdog domain"/>
    <property type="match status" value="1"/>
</dbReference>
<dbReference type="InterPro" id="IPR029069">
    <property type="entry name" value="HotDog_dom_sf"/>
</dbReference>
<evidence type="ECO:0000259" key="2">
    <source>
        <dbReference type="Pfam" id="PF20789"/>
    </source>
</evidence>
<dbReference type="SUPFAM" id="SSF54637">
    <property type="entry name" value="Thioesterase/thiol ester dehydrase-isomerase"/>
    <property type="match status" value="1"/>
</dbReference>
<reference evidence="4" key="1">
    <citation type="journal article" date="2013" name="Genome Announc.">
        <title>Draft genome sequence of the grapevine dieback fungus Eutypa lata UCR-EL1.</title>
        <authorList>
            <person name="Blanco-Ulate B."/>
            <person name="Rolshausen P.E."/>
            <person name="Cantu D."/>
        </authorList>
    </citation>
    <scope>NUCLEOTIDE SEQUENCE [LARGE SCALE GENOMIC DNA]</scope>
    <source>
        <strain evidence="4">UCR-EL1</strain>
    </source>
</reference>
<evidence type="ECO:0000256" key="1">
    <source>
        <dbReference type="ARBA" id="ARBA00006538"/>
    </source>
</evidence>
<feature type="domain" description="Acyl-CoA thioesterase-like C-terminal" evidence="2">
    <location>
        <begin position="137"/>
        <end position="255"/>
    </location>
</feature>
<dbReference type="eggNOG" id="KOG3016">
    <property type="taxonomic scope" value="Eukaryota"/>
</dbReference>
<dbReference type="PANTHER" id="PTHR11066:SF34">
    <property type="entry name" value="ACYL-COENZYME A THIOESTERASE 8"/>
    <property type="match status" value="1"/>
</dbReference>
<organism evidence="3 4">
    <name type="scientific">Eutypa lata (strain UCR-EL1)</name>
    <name type="common">Grapevine dieback disease fungus</name>
    <name type="synonym">Eutypa armeniacae</name>
    <dbReference type="NCBI Taxonomy" id="1287681"/>
    <lineage>
        <taxon>Eukaryota</taxon>
        <taxon>Fungi</taxon>
        <taxon>Dikarya</taxon>
        <taxon>Ascomycota</taxon>
        <taxon>Pezizomycotina</taxon>
        <taxon>Sordariomycetes</taxon>
        <taxon>Xylariomycetidae</taxon>
        <taxon>Xylariales</taxon>
        <taxon>Diatrypaceae</taxon>
        <taxon>Eutypa</taxon>
    </lineage>
</organism>
<dbReference type="GO" id="GO:0047617">
    <property type="term" value="F:fatty acyl-CoA hydrolase activity"/>
    <property type="evidence" value="ECO:0007669"/>
    <property type="project" value="InterPro"/>
</dbReference>
<accession>M7SFK8</accession>
<dbReference type="HOGENOM" id="CLU_032690_3_1_1"/>
<dbReference type="Proteomes" id="UP000012174">
    <property type="component" value="Unassembled WGS sequence"/>
</dbReference>
<dbReference type="STRING" id="1287681.M7SFK8"/>
<sequence>MSDCAAVELHVSVTAVADLGDDVYTNTEPLSFHKGARAIFGDGRTYATRVVRAFQAGDDRCGYAAIISFQNHGVLVGNILEYGLTMPELGGIHPDDITPQNIQQKMDATVNMSAPLLARDRKKRLPPFDWRLLEIHSGDEPTKFIQHGYVRSQPLSTDTHAVHLASLGFLSDDLFIGSSMLANSEKVGAGLRNVSMGGSLTHNVSFHDPAAKADEWMVCERHTTWGGDGRVLSLQRLWNWKTGRLVMTGSQEALIRLKTEDKTKL</sequence>
<evidence type="ECO:0000313" key="3">
    <source>
        <dbReference type="EMBL" id="EMR63018.1"/>
    </source>
</evidence>
<dbReference type="AlphaFoldDB" id="M7SFK8"/>
<dbReference type="EMBL" id="KB707312">
    <property type="protein sequence ID" value="EMR63018.1"/>
    <property type="molecule type" value="Genomic_DNA"/>
</dbReference>
<dbReference type="PANTHER" id="PTHR11066">
    <property type="entry name" value="ACYL-COA THIOESTERASE"/>
    <property type="match status" value="1"/>
</dbReference>
<dbReference type="GO" id="GO:0005782">
    <property type="term" value="C:peroxisomal matrix"/>
    <property type="evidence" value="ECO:0007669"/>
    <property type="project" value="UniProtKB-SubCell"/>
</dbReference>
<dbReference type="KEGG" id="ela:UCREL1_10042"/>
<dbReference type="GO" id="GO:0006637">
    <property type="term" value="P:acyl-CoA metabolic process"/>
    <property type="evidence" value="ECO:0007669"/>
    <property type="project" value="InterPro"/>
</dbReference>
<dbReference type="CDD" id="cd03444">
    <property type="entry name" value="Thioesterase_II_repeat1"/>
    <property type="match status" value="1"/>
</dbReference>
<dbReference type="Pfam" id="PF20789">
    <property type="entry name" value="4HBT_3C"/>
    <property type="match status" value="1"/>
</dbReference>
<comment type="similarity">
    <text evidence="1">Belongs to the C/M/P thioester hydrolase family.</text>
</comment>